<dbReference type="InterPro" id="IPR045569">
    <property type="entry name" value="Metalloprtase-TldD/E_C"/>
</dbReference>
<gene>
    <name evidence="5" type="ORF">RB602_00540</name>
</gene>
<dbReference type="GO" id="GO:0006508">
    <property type="term" value="P:proteolysis"/>
    <property type="evidence" value="ECO:0007669"/>
    <property type="project" value="InterPro"/>
</dbReference>
<dbReference type="Pfam" id="PF19289">
    <property type="entry name" value="PmbA_TldD_3rd"/>
    <property type="match status" value="1"/>
</dbReference>
<dbReference type="Proteomes" id="UP001302429">
    <property type="component" value="Chromosome"/>
</dbReference>
<dbReference type="GO" id="GO:0005829">
    <property type="term" value="C:cytosol"/>
    <property type="evidence" value="ECO:0007669"/>
    <property type="project" value="TreeGrafter"/>
</dbReference>
<proteinExistence type="inferred from homology"/>
<dbReference type="Pfam" id="PF19290">
    <property type="entry name" value="PmbA_TldD_2nd"/>
    <property type="match status" value="1"/>
</dbReference>
<dbReference type="EMBL" id="CP136594">
    <property type="protein sequence ID" value="WOE75240.1"/>
    <property type="molecule type" value="Genomic_DNA"/>
</dbReference>
<sequence>MLNEERARKAAEQCVDYALKQGATAADAACVAEESTDVQVRLGALEDVQRSESAELGLRVFVGQQVASVSTTRFDDETLKELAERVVDMAKAAPEDPYARLAPKDRLYTHEQTAAALDICDEAAQWDATSLRSMAEAAEDAARSIDGVTNSEGGSVQAGGGLMALATSDGFSGGYRSTVFAMSASVLAGSGSDMQRDYAYHMARHLDDLEDAASIGRRAGARAVARMNPVTLPSGPRPIVFDPRVGGSLIGHLTGAITGSAVARKASFLAEDRGKQIFPEAISIIEDPHRHRGLRSRLYDGEGVTAQPHRLIDKGVVDNWLLNCSAAAQLEMETTGHASRGSGGSPGISVSNIHLEAGDVTPEALMSDIQEGFYVTELIGMGVNGVTGDYSRGAGGFAIRNGKLAEAVSEVTIAGNLRDMFAAIVAADDLEMRRAINVPTLRIDGMTVAGH</sequence>
<dbReference type="InterPro" id="IPR047657">
    <property type="entry name" value="PmbA"/>
</dbReference>
<name>A0AA97I1F5_9SPHN</name>
<evidence type="ECO:0000259" key="2">
    <source>
        <dbReference type="Pfam" id="PF01523"/>
    </source>
</evidence>
<reference evidence="5 6" key="1">
    <citation type="submission" date="2023-10" db="EMBL/GenBank/DDBJ databases">
        <title>Complete genome sequence of a Sphingomonadaceae bacterium.</title>
        <authorList>
            <person name="Yan C."/>
        </authorList>
    </citation>
    <scope>NUCLEOTIDE SEQUENCE [LARGE SCALE GENOMIC DNA]</scope>
    <source>
        <strain evidence="5 6">SCSIO 66989</strain>
    </source>
</reference>
<dbReference type="SUPFAM" id="SSF111283">
    <property type="entry name" value="Putative modulator of DNA gyrase, PmbA/TldD"/>
    <property type="match status" value="1"/>
</dbReference>
<dbReference type="RefSeq" id="WP_317081973.1">
    <property type="nucleotide sequence ID" value="NZ_CP136594.1"/>
</dbReference>
<dbReference type="InterPro" id="IPR036059">
    <property type="entry name" value="TldD/PmbA_sf"/>
</dbReference>
<organism evidence="5 6">
    <name type="scientific">Alterisphingorhabdus coralli</name>
    <dbReference type="NCBI Taxonomy" id="3071408"/>
    <lineage>
        <taxon>Bacteria</taxon>
        <taxon>Pseudomonadati</taxon>
        <taxon>Pseudomonadota</taxon>
        <taxon>Alphaproteobacteria</taxon>
        <taxon>Sphingomonadales</taxon>
        <taxon>Sphingomonadaceae</taxon>
        <taxon>Alterisphingorhabdus (ex Yan et al. 2024)</taxon>
    </lineage>
</organism>
<dbReference type="Gene3D" id="3.30.2290.10">
    <property type="entry name" value="PmbA/TldD superfamily"/>
    <property type="match status" value="1"/>
</dbReference>
<evidence type="ECO:0000313" key="5">
    <source>
        <dbReference type="EMBL" id="WOE75240.1"/>
    </source>
</evidence>
<evidence type="ECO:0000313" key="6">
    <source>
        <dbReference type="Proteomes" id="UP001302429"/>
    </source>
</evidence>
<evidence type="ECO:0000259" key="3">
    <source>
        <dbReference type="Pfam" id="PF19289"/>
    </source>
</evidence>
<dbReference type="GO" id="GO:0008237">
    <property type="term" value="F:metallopeptidase activity"/>
    <property type="evidence" value="ECO:0007669"/>
    <property type="project" value="InterPro"/>
</dbReference>
<feature type="domain" description="Metalloprotease TldD/E central" evidence="4">
    <location>
        <begin position="129"/>
        <end position="226"/>
    </location>
</feature>
<accession>A0AA97I1F5</accession>
<feature type="domain" description="Metalloprotease TldD/E N-terminal" evidence="2">
    <location>
        <begin position="26"/>
        <end position="90"/>
    </location>
</feature>
<feature type="domain" description="Metalloprotease TldD/E C-terminal" evidence="3">
    <location>
        <begin position="236"/>
        <end position="450"/>
    </location>
</feature>
<keyword evidence="6" id="KW-1185">Reference proteome</keyword>
<dbReference type="InterPro" id="IPR045570">
    <property type="entry name" value="Metalloprtase-TldD/E_cen_dom"/>
</dbReference>
<dbReference type="PANTHER" id="PTHR43421:SF1">
    <property type="entry name" value="METALLOPROTEASE PMBA"/>
    <property type="match status" value="1"/>
</dbReference>
<protein>
    <submittedName>
        <fullName evidence="5">Metallopeptidase TldD-related protein</fullName>
    </submittedName>
</protein>
<dbReference type="PANTHER" id="PTHR43421">
    <property type="entry name" value="METALLOPROTEASE PMBA"/>
    <property type="match status" value="1"/>
</dbReference>
<dbReference type="InterPro" id="IPR002510">
    <property type="entry name" value="Metalloprtase-TldD/E_N"/>
</dbReference>
<dbReference type="InterPro" id="IPR035068">
    <property type="entry name" value="TldD/PmbA_N"/>
</dbReference>
<evidence type="ECO:0000259" key="4">
    <source>
        <dbReference type="Pfam" id="PF19290"/>
    </source>
</evidence>
<dbReference type="AlphaFoldDB" id="A0AA97I1F5"/>
<evidence type="ECO:0000256" key="1">
    <source>
        <dbReference type="ARBA" id="ARBA00005836"/>
    </source>
</evidence>
<dbReference type="KEGG" id="acoa:RB602_00540"/>
<dbReference type="Pfam" id="PF01523">
    <property type="entry name" value="PmbA_TldD_1st"/>
    <property type="match status" value="1"/>
</dbReference>
<comment type="similarity">
    <text evidence="1">Belongs to the peptidase U62 family.</text>
</comment>